<name>A0AAD2D689_EUPCR</name>
<evidence type="ECO:0000256" key="1">
    <source>
        <dbReference type="SAM" id="Phobius"/>
    </source>
</evidence>
<sequence>MGACCRRKNGKRKLLPCKRFCCCCTLSKGMKFVIILYVLVFLAYMFSLFFQILEFKNDSIDCATIIGHVQSSMCGIFGRESFMVVAYPLIITTLYGAIAIFGIYVWRKQFNVFSVEKYFYMVFVAVGFENINGVISSIAMNNNLVIILGIIGITVLVHAYFVGIVYSFLLETDTKYRIQRRADGKEEKNKTPEVTEIILTRGSQVTINSDSNQE</sequence>
<dbReference type="Proteomes" id="UP001295684">
    <property type="component" value="Unassembled WGS sequence"/>
</dbReference>
<evidence type="ECO:0000313" key="2">
    <source>
        <dbReference type="EMBL" id="CAI2381096.1"/>
    </source>
</evidence>
<accession>A0AAD2D689</accession>
<organism evidence="2 3">
    <name type="scientific">Euplotes crassus</name>
    <dbReference type="NCBI Taxonomy" id="5936"/>
    <lineage>
        <taxon>Eukaryota</taxon>
        <taxon>Sar</taxon>
        <taxon>Alveolata</taxon>
        <taxon>Ciliophora</taxon>
        <taxon>Intramacronucleata</taxon>
        <taxon>Spirotrichea</taxon>
        <taxon>Hypotrichia</taxon>
        <taxon>Euplotida</taxon>
        <taxon>Euplotidae</taxon>
        <taxon>Moneuplotes</taxon>
    </lineage>
</organism>
<keyword evidence="3" id="KW-1185">Reference proteome</keyword>
<keyword evidence="1" id="KW-0812">Transmembrane</keyword>
<feature type="transmembrane region" description="Helical" evidence="1">
    <location>
        <begin position="34"/>
        <end position="53"/>
    </location>
</feature>
<protein>
    <submittedName>
        <fullName evidence="2">Uncharacterized protein</fullName>
    </submittedName>
</protein>
<feature type="transmembrane region" description="Helical" evidence="1">
    <location>
        <begin position="145"/>
        <end position="170"/>
    </location>
</feature>
<dbReference type="AlphaFoldDB" id="A0AAD2D689"/>
<reference evidence="2" key="1">
    <citation type="submission" date="2023-07" db="EMBL/GenBank/DDBJ databases">
        <authorList>
            <consortium name="AG Swart"/>
            <person name="Singh M."/>
            <person name="Singh A."/>
            <person name="Seah K."/>
            <person name="Emmerich C."/>
        </authorList>
    </citation>
    <scope>NUCLEOTIDE SEQUENCE</scope>
    <source>
        <strain evidence="2">DP1</strain>
    </source>
</reference>
<gene>
    <name evidence="2" type="ORF">ECRASSUSDP1_LOCUS22542</name>
</gene>
<feature type="transmembrane region" description="Helical" evidence="1">
    <location>
        <begin position="85"/>
        <end position="106"/>
    </location>
</feature>
<proteinExistence type="predicted"/>
<comment type="caution">
    <text evidence="2">The sequence shown here is derived from an EMBL/GenBank/DDBJ whole genome shotgun (WGS) entry which is preliminary data.</text>
</comment>
<keyword evidence="1" id="KW-0472">Membrane</keyword>
<keyword evidence="1" id="KW-1133">Transmembrane helix</keyword>
<feature type="transmembrane region" description="Helical" evidence="1">
    <location>
        <begin position="118"/>
        <end position="139"/>
    </location>
</feature>
<dbReference type="EMBL" id="CAMPGE010023121">
    <property type="protein sequence ID" value="CAI2381096.1"/>
    <property type="molecule type" value="Genomic_DNA"/>
</dbReference>
<evidence type="ECO:0000313" key="3">
    <source>
        <dbReference type="Proteomes" id="UP001295684"/>
    </source>
</evidence>